<accession>A0A8H6XJC9</accession>
<dbReference type="Proteomes" id="UP000623467">
    <property type="component" value="Unassembled WGS sequence"/>
</dbReference>
<feature type="coiled-coil region" evidence="1">
    <location>
        <begin position="55"/>
        <end position="89"/>
    </location>
</feature>
<dbReference type="Gene3D" id="1.20.1280.50">
    <property type="match status" value="1"/>
</dbReference>
<evidence type="ECO:0000256" key="1">
    <source>
        <dbReference type="SAM" id="Coils"/>
    </source>
</evidence>
<protein>
    <recommendedName>
        <fullName evidence="5">F-box domain-containing protein</fullName>
    </recommendedName>
</protein>
<gene>
    <name evidence="3" type="ORF">MSAN_02071600</name>
</gene>
<dbReference type="EMBL" id="JACAZH010000027">
    <property type="protein sequence ID" value="KAF7341729.1"/>
    <property type="molecule type" value="Genomic_DNA"/>
</dbReference>
<feature type="region of interest" description="Disordered" evidence="2">
    <location>
        <begin position="186"/>
        <end position="212"/>
    </location>
</feature>
<keyword evidence="1" id="KW-0175">Coiled coil</keyword>
<proteinExistence type="predicted"/>
<reference evidence="3" key="1">
    <citation type="submission" date="2020-05" db="EMBL/GenBank/DDBJ databases">
        <title>Mycena genomes resolve the evolution of fungal bioluminescence.</title>
        <authorList>
            <person name="Tsai I.J."/>
        </authorList>
    </citation>
    <scope>NUCLEOTIDE SEQUENCE</scope>
    <source>
        <strain evidence="3">160909Yilan</strain>
    </source>
</reference>
<comment type="caution">
    <text evidence="3">The sequence shown here is derived from an EMBL/GenBank/DDBJ whole genome shotgun (WGS) entry which is preliminary data.</text>
</comment>
<evidence type="ECO:0000313" key="4">
    <source>
        <dbReference type="Proteomes" id="UP000623467"/>
    </source>
</evidence>
<evidence type="ECO:0000313" key="3">
    <source>
        <dbReference type="EMBL" id="KAF7341729.1"/>
    </source>
</evidence>
<keyword evidence="4" id="KW-1185">Reference proteome</keyword>
<evidence type="ECO:0008006" key="5">
    <source>
        <dbReference type="Google" id="ProtNLM"/>
    </source>
</evidence>
<name>A0A8H6XJC9_9AGAR</name>
<sequence>MPSPCSTCGSFAIPTADEFEVTLTAAPRTLARLSELSATNEPPREPELILVRTIAENTSARLTALDAEISRLKARLRELETERTTLSRYHAHSAAILSPFRRVPAEILGEIFSWTLPHFGEIFSTEDCPWILTHVCSSWRAVALSKPSLWSLIHIDFSVKEQYPLEMLEIQIQRAGFLKIHFYGDEEGDSPRTDRSIQAPSEALQPMGGTQH</sequence>
<dbReference type="OrthoDB" id="3365698at2759"/>
<organism evidence="3 4">
    <name type="scientific">Mycena sanguinolenta</name>
    <dbReference type="NCBI Taxonomy" id="230812"/>
    <lineage>
        <taxon>Eukaryota</taxon>
        <taxon>Fungi</taxon>
        <taxon>Dikarya</taxon>
        <taxon>Basidiomycota</taxon>
        <taxon>Agaricomycotina</taxon>
        <taxon>Agaricomycetes</taxon>
        <taxon>Agaricomycetidae</taxon>
        <taxon>Agaricales</taxon>
        <taxon>Marasmiineae</taxon>
        <taxon>Mycenaceae</taxon>
        <taxon>Mycena</taxon>
    </lineage>
</organism>
<evidence type="ECO:0000256" key="2">
    <source>
        <dbReference type="SAM" id="MobiDB-lite"/>
    </source>
</evidence>
<dbReference type="AlphaFoldDB" id="A0A8H6XJC9"/>